<dbReference type="NCBIfam" id="TIGR00810">
    <property type="entry name" value="secG"/>
    <property type="match status" value="1"/>
</dbReference>
<comment type="subcellular location">
    <subcellularLocation>
        <location evidence="1">Membrane</location>
        <topology evidence="1">Multi-pass membrane protein</topology>
    </subcellularLocation>
</comment>
<keyword evidence="5" id="KW-0813">Transport</keyword>
<sequence length="154" mass="16246">MQSVLSPQVSLPGACTRLGHSSHRAIRCTKALKPRVHRQNKLRISAAAREDRRLDTIKEVSKVPLVSSVAYLCSTPAALAATDPALQGVASTLRTVTAGLAIALILLQNPQSNDASEALAKGQFGSMKQSTNFLNVSTWVVIGVFIASSAVLAL</sequence>
<evidence type="ECO:0000256" key="10">
    <source>
        <dbReference type="ARBA" id="ARBA00023136"/>
    </source>
</evidence>
<evidence type="ECO:0000256" key="7">
    <source>
        <dbReference type="ARBA" id="ARBA00022927"/>
    </source>
</evidence>
<dbReference type="GO" id="GO:0015450">
    <property type="term" value="F:protein-transporting ATPase activity"/>
    <property type="evidence" value="ECO:0007669"/>
    <property type="project" value="InterPro"/>
</dbReference>
<dbReference type="EMBL" id="HBFA01011219">
    <property type="protein sequence ID" value="CAD8659393.1"/>
    <property type="molecule type" value="Transcribed_RNA"/>
</dbReference>
<evidence type="ECO:0000256" key="1">
    <source>
        <dbReference type="ARBA" id="ARBA00004141"/>
    </source>
</evidence>
<evidence type="ECO:0000313" key="13">
    <source>
        <dbReference type="EMBL" id="CAD8659393.1"/>
    </source>
</evidence>
<keyword evidence="7" id="KW-0653">Protein transport</keyword>
<comment type="function">
    <text evidence="11">Involved in protein export. Participates in an early event of protein translocation across the chloroplast thylakoid membrane.</text>
</comment>
<dbReference type="GO" id="GO:0016020">
    <property type="term" value="C:membrane"/>
    <property type="evidence" value="ECO:0007669"/>
    <property type="project" value="UniProtKB-SubCell"/>
</dbReference>
<name>A0A7S0N3V3_9CHLO</name>
<evidence type="ECO:0000256" key="2">
    <source>
        <dbReference type="ARBA" id="ARBA00008445"/>
    </source>
</evidence>
<dbReference type="Pfam" id="PF03840">
    <property type="entry name" value="SecG"/>
    <property type="match status" value="1"/>
</dbReference>
<evidence type="ECO:0000256" key="3">
    <source>
        <dbReference type="ARBA" id="ARBA00013657"/>
    </source>
</evidence>
<keyword evidence="9" id="KW-0811">Translocation</keyword>
<protein>
    <recommendedName>
        <fullName evidence="4">Probable protein-export membrane protein SecG</fullName>
    </recommendedName>
    <alternativeName>
        <fullName evidence="3">Probable protein-export membrane protein secG</fullName>
    </alternativeName>
</protein>
<keyword evidence="6 12" id="KW-0812">Transmembrane</keyword>
<organism evidence="13">
    <name type="scientific">Pyramimonas obovata</name>
    <dbReference type="NCBI Taxonomy" id="1411642"/>
    <lineage>
        <taxon>Eukaryota</taxon>
        <taxon>Viridiplantae</taxon>
        <taxon>Chlorophyta</taxon>
        <taxon>Pyramimonadophyceae</taxon>
        <taxon>Pyramimonadales</taxon>
        <taxon>Pyramimonadaceae</taxon>
        <taxon>Pyramimonas</taxon>
        <taxon>Pyramimonas incertae sedis</taxon>
    </lineage>
</organism>
<accession>A0A7S0N3V3</accession>
<evidence type="ECO:0000256" key="12">
    <source>
        <dbReference type="SAM" id="Phobius"/>
    </source>
</evidence>
<reference evidence="13" key="1">
    <citation type="submission" date="2021-01" db="EMBL/GenBank/DDBJ databases">
        <authorList>
            <person name="Corre E."/>
            <person name="Pelletier E."/>
            <person name="Niang G."/>
            <person name="Scheremetjew M."/>
            <person name="Finn R."/>
            <person name="Kale V."/>
            <person name="Holt S."/>
            <person name="Cochrane G."/>
            <person name="Meng A."/>
            <person name="Brown T."/>
            <person name="Cohen L."/>
        </authorList>
    </citation>
    <scope>NUCLEOTIDE SEQUENCE</scope>
    <source>
        <strain evidence="13">CCMP722</strain>
    </source>
</reference>
<evidence type="ECO:0000256" key="4">
    <source>
        <dbReference type="ARBA" id="ARBA00015435"/>
    </source>
</evidence>
<comment type="similarity">
    <text evidence="2">Belongs to the SecG family.</text>
</comment>
<feature type="transmembrane region" description="Helical" evidence="12">
    <location>
        <begin position="133"/>
        <end position="153"/>
    </location>
</feature>
<evidence type="ECO:0000256" key="9">
    <source>
        <dbReference type="ARBA" id="ARBA00023010"/>
    </source>
</evidence>
<evidence type="ECO:0000256" key="5">
    <source>
        <dbReference type="ARBA" id="ARBA00022448"/>
    </source>
</evidence>
<evidence type="ECO:0000256" key="6">
    <source>
        <dbReference type="ARBA" id="ARBA00022692"/>
    </source>
</evidence>
<keyword evidence="8 12" id="KW-1133">Transmembrane helix</keyword>
<dbReference type="GO" id="GO:0009306">
    <property type="term" value="P:protein secretion"/>
    <property type="evidence" value="ECO:0007669"/>
    <property type="project" value="InterPro"/>
</dbReference>
<dbReference type="AlphaFoldDB" id="A0A7S0N3V3"/>
<proteinExistence type="inferred from homology"/>
<keyword evidence="10 12" id="KW-0472">Membrane</keyword>
<dbReference type="InterPro" id="IPR004692">
    <property type="entry name" value="SecG"/>
</dbReference>
<gene>
    <name evidence="13" type="ORF">POBO1169_LOCUS5850</name>
</gene>
<evidence type="ECO:0000256" key="11">
    <source>
        <dbReference type="ARBA" id="ARBA00025638"/>
    </source>
</evidence>
<evidence type="ECO:0000256" key="8">
    <source>
        <dbReference type="ARBA" id="ARBA00022989"/>
    </source>
</evidence>